<dbReference type="STRING" id="1198029.A0A1U7LNG6"/>
<dbReference type="Gene3D" id="2.170.260.10">
    <property type="entry name" value="paz domain"/>
    <property type="match status" value="1"/>
</dbReference>
<dbReference type="Pfam" id="PF02170">
    <property type="entry name" value="PAZ"/>
    <property type="match status" value="1"/>
</dbReference>
<feature type="domain" description="PAZ" evidence="2">
    <location>
        <begin position="215"/>
        <end position="327"/>
    </location>
</feature>
<dbReference type="PROSITE" id="PS50822">
    <property type="entry name" value="PIWI"/>
    <property type="match status" value="1"/>
</dbReference>
<dbReference type="SUPFAM" id="SSF53098">
    <property type="entry name" value="Ribonuclease H-like"/>
    <property type="match status" value="1"/>
</dbReference>
<dbReference type="Gene3D" id="3.30.420.10">
    <property type="entry name" value="Ribonuclease H-like superfamily/Ribonuclease H"/>
    <property type="match status" value="1"/>
</dbReference>
<dbReference type="Pfam" id="PF08699">
    <property type="entry name" value="ArgoL1"/>
    <property type="match status" value="1"/>
</dbReference>
<dbReference type="InterPro" id="IPR003165">
    <property type="entry name" value="Piwi"/>
</dbReference>
<dbReference type="Pfam" id="PF16488">
    <property type="entry name" value="ArgoL2"/>
    <property type="match status" value="1"/>
</dbReference>
<proteinExistence type="inferred from homology"/>
<dbReference type="InterPro" id="IPR003100">
    <property type="entry name" value="PAZ_dom"/>
</dbReference>
<dbReference type="GO" id="GO:0003723">
    <property type="term" value="F:RNA binding"/>
    <property type="evidence" value="ECO:0007669"/>
    <property type="project" value="InterPro"/>
</dbReference>
<dbReference type="InterPro" id="IPR032474">
    <property type="entry name" value="Argonaute_N"/>
</dbReference>
<accession>A0A1U7LNG6</accession>
<evidence type="ECO:0000313" key="4">
    <source>
        <dbReference type="EMBL" id="OLL24133.1"/>
    </source>
</evidence>
<dbReference type="InterPro" id="IPR012337">
    <property type="entry name" value="RNaseH-like_sf"/>
</dbReference>
<dbReference type="SMART" id="SM00950">
    <property type="entry name" value="Piwi"/>
    <property type="match status" value="1"/>
</dbReference>
<evidence type="ECO:0000256" key="1">
    <source>
        <dbReference type="RuleBase" id="RU361178"/>
    </source>
</evidence>
<organism evidence="4 5">
    <name type="scientific">Neolecta irregularis (strain DAH-3)</name>
    <dbReference type="NCBI Taxonomy" id="1198029"/>
    <lineage>
        <taxon>Eukaryota</taxon>
        <taxon>Fungi</taxon>
        <taxon>Dikarya</taxon>
        <taxon>Ascomycota</taxon>
        <taxon>Taphrinomycotina</taxon>
        <taxon>Neolectales</taxon>
        <taxon>Neolectaceae</taxon>
        <taxon>Neolecta</taxon>
    </lineage>
</organism>
<evidence type="ECO:0000259" key="2">
    <source>
        <dbReference type="PROSITE" id="PS50821"/>
    </source>
</evidence>
<name>A0A1U7LNG6_NEOID</name>
<dbReference type="InterPro" id="IPR036085">
    <property type="entry name" value="PAZ_dom_sf"/>
</dbReference>
<protein>
    <submittedName>
        <fullName evidence="4">Protein argonaute</fullName>
    </submittedName>
</protein>
<dbReference type="InterPro" id="IPR032472">
    <property type="entry name" value="ArgoL2"/>
</dbReference>
<dbReference type="OrthoDB" id="10252740at2759"/>
<feature type="domain" description="Piwi" evidence="3">
    <location>
        <begin position="509"/>
        <end position="788"/>
    </location>
</feature>
<dbReference type="EMBL" id="LXFE01000976">
    <property type="protein sequence ID" value="OLL24133.1"/>
    <property type="molecule type" value="Genomic_DNA"/>
</dbReference>
<sequence>MTEDLISTNILQGQSVVVEANHFPVTGLSNLTVIQYEVIIGDSGKHQGPQARRLPREFCKEVWNSKQVQAAFEKRRVIYDENKLAWSLGPLPFGNGIVVSVSGIASKSDLLVTIRKVAEINMDVLSKYLKRNYAKDDSVIQCVNVISQLLRQRPSERFTSVGRGFYPDNFESLQLPRLVQARRGIYQSVRPTLGNLNVIVDITTRVFWQNIGEVSMMSLIERVTNSDPARGMPQDQLRRINSLFCKMKFYTTYMKRDNVSLKKIYTFNNLGRPANMLTFIKDEQKVTVAQHFKDAWKYNLKYPNLPVVIVQNQNRTAIPLELCFVNIDGMTALGSQPDASQMAELIKFACVGPMKRKAEIKKNVEALKWQNDPYLKEFGMEISHNMVKINARLLSPPSLEFARNPRKARASHIFKPIFGKWDREQQDLSFIEPKSVLSWAIISYARRIRGYEDAKPFVDQLTNSASHAGMSFGTAPPAFTTLNPAVADLAQDVKSFLVNTQKKSGKPIGMVFIIVEDKNSQLYPFVKSIFYTAGITSQVITAKNLCDARPNLCRNVIMKVNQKLGGINNKLPVANTPFADKPTLVLGADVSHAAPGSQQSSLPSVVGCIDFATCKWVGRVGTQTSRQEMIADMKNMAKEIIQQWIISNKKHPQRIVYFRDGVSDGQYAQVNAIEVKDIEDACTQLKISRPRITVVIATKRHHTRFFPVSSEAADRNGNLVPGTLIEKVVTHPVDFDFCEFLYVIKDENGFKAEPLQNAIFAMCHTFGRSTTSVSICVSTTDAHLLTTVTPIYHAHVIGNQGSLLLQHHSETQSINSGASGDHEPAPLKKISDKLVNLMWWM</sequence>
<comment type="similarity">
    <text evidence="1">Belongs to the argonaute family.</text>
</comment>
<dbReference type="SMART" id="SM00949">
    <property type="entry name" value="PAZ"/>
    <property type="match status" value="1"/>
</dbReference>
<dbReference type="SMART" id="SM01163">
    <property type="entry name" value="DUF1785"/>
    <property type="match status" value="1"/>
</dbReference>
<keyword evidence="5" id="KW-1185">Reference proteome</keyword>
<dbReference type="Gene3D" id="3.40.50.2300">
    <property type="match status" value="1"/>
</dbReference>
<dbReference type="Pfam" id="PF16486">
    <property type="entry name" value="ArgoN"/>
    <property type="match status" value="1"/>
</dbReference>
<dbReference type="Proteomes" id="UP000186594">
    <property type="component" value="Unassembled WGS sequence"/>
</dbReference>
<evidence type="ECO:0000313" key="5">
    <source>
        <dbReference type="Proteomes" id="UP000186594"/>
    </source>
</evidence>
<dbReference type="PROSITE" id="PS50821">
    <property type="entry name" value="PAZ"/>
    <property type="match status" value="1"/>
</dbReference>
<dbReference type="InterPro" id="IPR014811">
    <property type="entry name" value="ArgoL1"/>
</dbReference>
<dbReference type="InterPro" id="IPR036397">
    <property type="entry name" value="RNaseH_sf"/>
</dbReference>
<dbReference type="PANTHER" id="PTHR22891">
    <property type="entry name" value="EUKARYOTIC TRANSLATION INITIATION FACTOR 2C"/>
    <property type="match status" value="1"/>
</dbReference>
<dbReference type="SUPFAM" id="SSF101690">
    <property type="entry name" value="PAZ domain"/>
    <property type="match status" value="1"/>
</dbReference>
<dbReference type="Pfam" id="PF02171">
    <property type="entry name" value="Piwi"/>
    <property type="match status" value="1"/>
</dbReference>
<reference evidence="4 5" key="1">
    <citation type="submission" date="2016-04" db="EMBL/GenBank/DDBJ databases">
        <title>Evolutionary innovation and constraint leading to complex multicellularity in the Ascomycota.</title>
        <authorList>
            <person name="Cisse O."/>
            <person name="Nguyen A."/>
            <person name="Hewitt D.A."/>
            <person name="Jedd G."/>
            <person name="Stajich J.E."/>
        </authorList>
    </citation>
    <scope>NUCLEOTIDE SEQUENCE [LARGE SCALE GENOMIC DNA]</scope>
    <source>
        <strain evidence="4 5">DAH-3</strain>
    </source>
</reference>
<dbReference type="CDD" id="cd02846">
    <property type="entry name" value="PAZ_argonaute_like"/>
    <property type="match status" value="1"/>
</dbReference>
<comment type="caution">
    <text evidence="4">The sequence shown here is derived from an EMBL/GenBank/DDBJ whole genome shotgun (WGS) entry which is preliminary data.</text>
</comment>
<dbReference type="AlphaFoldDB" id="A0A1U7LNG6"/>
<dbReference type="OMA" id="YKEWKDP"/>
<gene>
    <name evidence="4" type="ORF">NEOLI_000377</name>
</gene>
<evidence type="ECO:0000259" key="3">
    <source>
        <dbReference type="PROSITE" id="PS50822"/>
    </source>
</evidence>